<dbReference type="Pfam" id="PF04023">
    <property type="entry name" value="FeoA"/>
    <property type="match status" value="1"/>
</dbReference>
<comment type="caution">
    <text evidence="3">The sequence shown here is derived from an EMBL/GenBank/DDBJ whole genome shotgun (WGS) entry which is preliminary data.</text>
</comment>
<dbReference type="InterPro" id="IPR038157">
    <property type="entry name" value="FeoA_core_dom"/>
</dbReference>
<organism evidence="3">
    <name type="scientific">human gut metagenome</name>
    <dbReference type="NCBI Taxonomy" id="408170"/>
    <lineage>
        <taxon>unclassified sequences</taxon>
        <taxon>metagenomes</taxon>
        <taxon>organismal metagenomes</taxon>
    </lineage>
</organism>
<keyword evidence="1" id="KW-0408">Iron</keyword>
<gene>
    <name evidence="3" type="ORF">LEA_03758</name>
</gene>
<dbReference type="InterPro" id="IPR008988">
    <property type="entry name" value="Transcriptional_repressor_C"/>
</dbReference>
<evidence type="ECO:0000256" key="1">
    <source>
        <dbReference type="ARBA" id="ARBA00023004"/>
    </source>
</evidence>
<evidence type="ECO:0000313" key="3">
    <source>
        <dbReference type="EMBL" id="EKC78195.1"/>
    </source>
</evidence>
<feature type="non-terminal residue" evidence="3">
    <location>
        <position position="39"/>
    </location>
</feature>
<dbReference type="GO" id="GO:0046914">
    <property type="term" value="F:transition metal ion binding"/>
    <property type="evidence" value="ECO:0007669"/>
    <property type="project" value="InterPro"/>
</dbReference>
<evidence type="ECO:0000259" key="2">
    <source>
        <dbReference type="Pfam" id="PF04023"/>
    </source>
</evidence>
<dbReference type="InterPro" id="IPR007167">
    <property type="entry name" value="Fe-transptr_FeoA-like"/>
</dbReference>
<sequence>MRLSDLKQGQTGIIRQVGGGGQLRQHFLDMGLIQGTEIT</sequence>
<protein>
    <submittedName>
        <fullName evidence="3">Protein containing Ferrous iron transporter, FeoA subunit domain protein</fullName>
    </submittedName>
</protein>
<accession>K1UJ11</accession>
<feature type="domain" description="Ferrous iron transporter FeoA-like" evidence="2">
    <location>
        <begin position="1"/>
        <end position="39"/>
    </location>
</feature>
<dbReference type="Gene3D" id="2.30.30.90">
    <property type="match status" value="1"/>
</dbReference>
<dbReference type="AlphaFoldDB" id="K1UJ11"/>
<dbReference type="SUPFAM" id="SSF50037">
    <property type="entry name" value="C-terminal domain of transcriptional repressors"/>
    <property type="match status" value="1"/>
</dbReference>
<dbReference type="EMBL" id="AJWY01002489">
    <property type="protein sequence ID" value="EKC78195.1"/>
    <property type="molecule type" value="Genomic_DNA"/>
</dbReference>
<proteinExistence type="predicted"/>
<reference evidence="3" key="1">
    <citation type="journal article" date="2013" name="Environ. Microbiol.">
        <title>Microbiota from the distal guts of lean and obese adolescents exhibit partial functional redundancy besides clear differences in community structure.</title>
        <authorList>
            <person name="Ferrer M."/>
            <person name="Ruiz A."/>
            <person name="Lanza F."/>
            <person name="Haange S.B."/>
            <person name="Oberbach A."/>
            <person name="Till H."/>
            <person name="Bargiela R."/>
            <person name="Campoy C."/>
            <person name="Segura M.T."/>
            <person name="Richter M."/>
            <person name="von Bergen M."/>
            <person name="Seifert J."/>
            <person name="Suarez A."/>
        </authorList>
    </citation>
    <scope>NUCLEOTIDE SEQUENCE</scope>
</reference>
<name>K1UJ11_9ZZZZ</name>